<reference evidence="1" key="1">
    <citation type="journal article" date="2014" name="Front. Microbiol.">
        <title>High frequency of phylogenetically diverse reductive dehalogenase-homologous genes in deep subseafloor sedimentary metagenomes.</title>
        <authorList>
            <person name="Kawai M."/>
            <person name="Futagami T."/>
            <person name="Toyoda A."/>
            <person name="Takaki Y."/>
            <person name="Nishi S."/>
            <person name="Hori S."/>
            <person name="Arai W."/>
            <person name="Tsubouchi T."/>
            <person name="Morono Y."/>
            <person name="Uchiyama I."/>
            <person name="Ito T."/>
            <person name="Fujiyama A."/>
            <person name="Inagaki F."/>
            <person name="Takami H."/>
        </authorList>
    </citation>
    <scope>NUCLEOTIDE SEQUENCE</scope>
    <source>
        <strain evidence="1">Expedition CK06-06</strain>
    </source>
</reference>
<comment type="caution">
    <text evidence="1">The sequence shown here is derived from an EMBL/GenBank/DDBJ whole genome shotgun (WGS) entry which is preliminary data.</text>
</comment>
<feature type="non-terminal residue" evidence="1">
    <location>
        <position position="1"/>
    </location>
</feature>
<evidence type="ECO:0000313" key="1">
    <source>
        <dbReference type="EMBL" id="GAI48411.1"/>
    </source>
</evidence>
<gene>
    <name evidence="1" type="ORF">S06H3_59316</name>
</gene>
<organism evidence="1">
    <name type="scientific">marine sediment metagenome</name>
    <dbReference type="NCBI Taxonomy" id="412755"/>
    <lineage>
        <taxon>unclassified sequences</taxon>
        <taxon>metagenomes</taxon>
        <taxon>ecological metagenomes</taxon>
    </lineage>
</organism>
<protein>
    <submittedName>
        <fullName evidence="1">Uncharacterized protein</fullName>
    </submittedName>
</protein>
<dbReference type="AlphaFoldDB" id="X1Q0Y5"/>
<name>X1Q0Y5_9ZZZZ</name>
<dbReference type="EMBL" id="BARV01038520">
    <property type="protein sequence ID" value="GAI48411.1"/>
    <property type="molecule type" value="Genomic_DNA"/>
</dbReference>
<accession>X1Q0Y5</accession>
<proteinExistence type="predicted"/>
<sequence length="48" mass="5450">TIQEAEDGMWKVVGASGQYAGFYRGKKRSYFETYINQWAAEAVLQTAE</sequence>